<evidence type="ECO:0000256" key="1">
    <source>
        <dbReference type="ARBA" id="ARBA00023002"/>
    </source>
</evidence>
<dbReference type="InterPro" id="IPR051267">
    <property type="entry name" value="STEAP_metalloreductase"/>
</dbReference>
<dbReference type="EMBL" id="BJYF01000075">
    <property type="protein sequence ID" value="GEN61747.1"/>
    <property type="molecule type" value="Genomic_DNA"/>
</dbReference>
<sequence>MQIAIIGAGHVGSALAGTLTKAGYRVAVANSRGKESLSDFTRRTGALACDMAGIAMGADILIIAIPLCHVPNLPASVLAHLAAHAVVVDANNYYPARDGRIAAIDAGQVESDWVANQFGRPVIKAFNNIIADHLAHRGGSAGIAGRIALPVSGDDPESRRTIMTIVDAIGFTPFDAGTIAESWRQQPGQPAYCTDPTIDELRDLLHRADRQAAIRNRDKSVRLMAKLPSDYPSDQLVRVARLFVGLDKWKPATWAALLRLGITVLRHRS</sequence>
<reference evidence="3 4" key="1">
    <citation type="submission" date="2019-07" db="EMBL/GenBank/DDBJ databases">
        <title>Whole genome shotgun sequence of Acetobacter nitrogenifigens NBRC 105050.</title>
        <authorList>
            <person name="Hosoyama A."/>
            <person name="Uohara A."/>
            <person name="Ohji S."/>
            <person name="Ichikawa N."/>
        </authorList>
    </citation>
    <scope>NUCLEOTIDE SEQUENCE [LARGE SCALE GENOMIC DNA]</scope>
    <source>
        <strain evidence="3 4">NBRC 105050</strain>
    </source>
</reference>
<dbReference type="Gene3D" id="3.40.50.720">
    <property type="entry name" value="NAD(P)-binding Rossmann-like Domain"/>
    <property type="match status" value="1"/>
</dbReference>
<dbReference type="GO" id="GO:0016491">
    <property type="term" value="F:oxidoreductase activity"/>
    <property type="evidence" value="ECO:0007669"/>
    <property type="project" value="UniProtKB-KW"/>
</dbReference>
<keyword evidence="4" id="KW-1185">Reference proteome</keyword>
<dbReference type="Pfam" id="PF03807">
    <property type="entry name" value="F420_oxidored"/>
    <property type="match status" value="1"/>
</dbReference>
<keyword evidence="1" id="KW-0560">Oxidoreductase</keyword>
<accession>A0A511XFL5</accession>
<evidence type="ECO:0000313" key="3">
    <source>
        <dbReference type="EMBL" id="GEN61747.1"/>
    </source>
</evidence>
<comment type="caution">
    <text evidence="3">The sequence shown here is derived from an EMBL/GenBank/DDBJ whole genome shotgun (WGS) entry which is preliminary data.</text>
</comment>
<feature type="domain" description="Pyrroline-5-carboxylate reductase catalytic N-terminal" evidence="2">
    <location>
        <begin position="2"/>
        <end position="93"/>
    </location>
</feature>
<dbReference type="SUPFAM" id="SSF51735">
    <property type="entry name" value="NAD(P)-binding Rossmann-fold domains"/>
    <property type="match status" value="1"/>
</dbReference>
<dbReference type="Proteomes" id="UP000321635">
    <property type="component" value="Unassembled WGS sequence"/>
</dbReference>
<dbReference type="InterPro" id="IPR028939">
    <property type="entry name" value="P5C_Rdtase_cat_N"/>
</dbReference>
<protein>
    <submittedName>
        <fullName evidence="3">3-hydroxyisobutyrate dehydrogenase</fullName>
    </submittedName>
</protein>
<dbReference type="InterPro" id="IPR036291">
    <property type="entry name" value="NAD(P)-bd_dom_sf"/>
</dbReference>
<gene>
    <name evidence="3" type="ORF">ANI02nite_36310</name>
</gene>
<dbReference type="PANTHER" id="PTHR14239">
    <property type="entry name" value="DUDULIN-RELATED"/>
    <property type="match status" value="1"/>
</dbReference>
<evidence type="ECO:0000259" key="2">
    <source>
        <dbReference type="Pfam" id="PF03807"/>
    </source>
</evidence>
<dbReference type="OrthoDB" id="5524287at2"/>
<evidence type="ECO:0000313" key="4">
    <source>
        <dbReference type="Proteomes" id="UP000321635"/>
    </source>
</evidence>
<proteinExistence type="predicted"/>
<name>A0A511XFL5_9PROT</name>
<organism evidence="3 4">
    <name type="scientific">Acetobacter nitrogenifigens DSM 23921 = NBRC 105050</name>
    <dbReference type="NCBI Taxonomy" id="1120919"/>
    <lineage>
        <taxon>Bacteria</taxon>
        <taxon>Pseudomonadati</taxon>
        <taxon>Pseudomonadota</taxon>
        <taxon>Alphaproteobacteria</taxon>
        <taxon>Acetobacterales</taxon>
        <taxon>Acetobacteraceae</taxon>
        <taxon>Acetobacter</taxon>
    </lineage>
</organism>
<dbReference type="AlphaFoldDB" id="A0A511XFL5"/>